<dbReference type="Gene3D" id="3.40.50.620">
    <property type="entry name" value="HUPs"/>
    <property type="match status" value="1"/>
</dbReference>
<dbReference type="Proteomes" id="UP001243623">
    <property type="component" value="Chromosome"/>
</dbReference>
<feature type="domain" description="DUF218" evidence="2">
    <location>
        <begin position="76"/>
        <end position="242"/>
    </location>
</feature>
<keyword evidence="1" id="KW-1133">Transmembrane helix</keyword>
<proteinExistence type="predicted"/>
<dbReference type="KEGG" id="sgbi:P3F81_08795"/>
<accession>A0A9Y2AHR7</accession>
<protein>
    <submittedName>
        <fullName evidence="3">YdcF family protein</fullName>
    </submittedName>
</protein>
<dbReference type="PANTHER" id="PTHR30336:SF4">
    <property type="entry name" value="ENVELOPE BIOGENESIS FACTOR ELYC"/>
    <property type="match status" value="1"/>
</dbReference>
<evidence type="ECO:0000313" key="4">
    <source>
        <dbReference type="Proteomes" id="UP001243623"/>
    </source>
</evidence>
<keyword evidence="1" id="KW-0812">Transmembrane</keyword>
<evidence type="ECO:0000256" key="1">
    <source>
        <dbReference type="SAM" id="Phobius"/>
    </source>
</evidence>
<feature type="transmembrane region" description="Helical" evidence="1">
    <location>
        <begin position="12"/>
        <end position="30"/>
    </location>
</feature>
<keyword evidence="4" id="KW-1185">Reference proteome</keyword>
<keyword evidence="1" id="KW-0472">Membrane</keyword>
<reference evidence="3" key="1">
    <citation type="submission" date="2023-03" db="EMBL/GenBank/DDBJ databases">
        <title>Selenobaculum gbiensis gen. nov. sp. nov., a new bacterium isolated from the gut microbiota of IBD patient.</title>
        <authorList>
            <person name="Yeo S."/>
            <person name="Park H."/>
            <person name="Huh C.S."/>
        </authorList>
    </citation>
    <scope>NUCLEOTIDE SEQUENCE</scope>
    <source>
        <strain evidence="3">ICN-92133</strain>
    </source>
</reference>
<dbReference type="InterPro" id="IPR051599">
    <property type="entry name" value="Cell_Envelope_Assoc"/>
</dbReference>
<dbReference type="InterPro" id="IPR003848">
    <property type="entry name" value="DUF218"/>
</dbReference>
<dbReference type="GO" id="GO:0043164">
    <property type="term" value="P:Gram-negative-bacterium-type cell wall biogenesis"/>
    <property type="evidence" value="ECO:0007669"/>
    <property type="project" value="TreeGrafter"/>
</dbReference>
<dbReference type="GO" id="GO:0005886">
    <property type="term" value="C:plasma membrane"/>
    <property type="evidence" value="ECO:0007669"/>
    <property type="project" value="TreeGrafter"/>
</dbReference>
<dbReference type="RefSeq" id="WP_147670519.1">
    <property type="nucleotide sequence ID" value="NZ_CP120678.1"/>
</dbReference>
<organism evidence="3 4">
    <name type="scientific">Selenobaculum gibii</name>
    <dbReference type="NCBI Taxonomy" id="3054208"/>
    <lineage>
        <taxon>Bacteria</taxon>
        <taxon>Bacillati</taxon>
        <taxon>Bacillota</taxon>
        <taxon>Negativicutes</taxon>
        <taxon>Selenomonadales</taxon>
        <taxon>Selenomonadaceae</taxon>
        <taxon>Selenobaculum</taxon>
    </lineage>
</organism>
<dbReference type="GO" id="GO:0000270">
    <property type="term" value="P:peptidoglycan metabolic process"/>
    <property type="evidence" value="ECO:0007669"/>
    <property type="project" value="TreeGrafter"/>
</dbReference>
<feature type="transmembrane region" description="Helical" evidence="1">
    <location>
        <begin position="39"/>
        <end position="60"/>
    </location>
</feature>
<gene>
    <name evidence="3" type="ORF">P3F81_08795</name>
</gene>
<dbReference type="EMBL" id="CP120678">
    <property type="protein sequence ID" value="WIW69996.1"/>
    <property type="molecule type" value="Genomic_DNA"/>
</dbReference>
<evidence type="ECO:0000313" key="3">
    <source>
        <dbReference type="EMBL" id="WIW69996.1"/>
    </source>
</evidence>
<dbReference type="PANTHER" id="PTHR30336">
    <property type="entry name" value="INNER MEMBRANE PROTEIN, PROBABLE PERMEASE"/>
    <property type="match status" value="1"/>
</dbReference>
<dbReference type="CDD" id="cd06259">
    <property type="entry name" value="YdcF-like"/>
    <property type="match status" value="1"/>
</dbReference>
<dbReference type="InterPro" id="IPR014729">
    <property type="entry name" value="Rossmann-like_a/b/a_fold"/>
</dbReference>
<dbReference type="Pfam" id="PF02698">
    <property type="entry name" value="DUF218"/>
    <property type="match status" value="1"/>
</dbReference>
<evidence type="ECO:0000259" key="2">
    <source>
        <dbReference type="Pfam" id="PF02698"/>
    </source>
</evidence>
<name>A0A9Y2AHR7_9FIRM</name>
<sequence>MIYALKNIAAFLLPPGIFILLFFFVSILIWRTNRFWSKILMGITLFFYIFSTSYVSSYLVHSLESRYTVPETIHGDVIIMLGGGATAETPDIDGEGNLSGSAANRLLMAARLQHQLKIPIVVSGGKVFSDSGREALVAKRMLMGIGVAEEKIIIEDNSLNTRQNAQLVHEIMKQNGYEKAILVTSAFHMERSMMNFKKEGIDALPVPTDYLVSGKNDFYVNKMVPSSFALQTSCIFFHEWLGILGGRVMK</sequence>
<dbReference type="AlphaFoldDB" id="A0A9Y2AHR7"/>